<sequence length="150" mass="17611">MRFKRCERHPFTDTSRKRAALRRKQRLEREALPLLADLVAEAQPSEDEVMDARAVQWLDHERRSRALRADRWREARRRLSAFSANERAVLRAAWDRAPYPADPVYLLDFLHGYSMGRFTLDQMPFDLVLRDQHGRRISPRPFAADGGCHA</sequence>
<dbReference type="EMBL" id="FZNM01000019">
    <property type="protein sequence ID" value="SNR71022.1"/>
    <property type="molecule type" value="Genomic_DNA"/>
</dbReference>
<gene>
    <name evidence="1" type="ORF">SAMN06265378_11923</name>
</gene>
<protein>
    <submittedName>
        <fullName evidence="1">Uncharacterized protein</fullName>
    </submittedName>
</protein>
<organism evidence="1 2">
    <name type="scientific">Paracoccus sediminis</name>
    <dbReference type="NCBI Taxonomy" id="1214787"/>
    <lineage>
        <taxon>Bacteria</taxon>
        <taxon>Pseudomonadati</taxon>
        <taxon>Pseudomonadota</taxon>
        <taxon>Alphaproteobacteria</taxon>
        <taxon>Rhodobacterales</taxon>
        <taxon>Paracoccaceae</taxon>
        <taxon>Paracoccus</taxon>
    </lineage>
</organism>
<proteinExistence type="predicted"/>
<dbReference type="AlphaFoldDB" id="A0A238YJ85"/>
<accession>A0A238YJ85</accession>
<evidence type="ECO:0000313" key="2">
    <source>
        <dbReference type="Proteomes" id="UP000198409"/>
    </source>
</evidence>
<name>A0A238YJ85_9RHOB</name>
<dbReference type="Proteomes" id="UP000198409">
    <property type="component" value="Unassembled WGS sequence"/>
</dbReference>
<evidence type="ECO:0000313" key="1">
    <source>
        <dbReference type="EMBL" id="SNR71022.1"/>
    </source>
</evidence>
<dbReference type="RefSeq" id="WP_089389361.1">
    <property type="nucleotide sequence ID" value="NZ_FZNM01000019.1"/>
</dbReference>
<reference evidence="2" key="1">
    <citation type="submission" date="2017-06" db="EMBL/GenBank/DDBJ databases">
        <authorList>
            <person name="Varghese N."/>
            <person name="Submissions S."/>
        </authorList>
    </citation>
    <scope>NUCLEOTIDE SEQUENCE [LARGE SCALE GENOMIC DNA]</scope>
    <source>
        <strain evidence="2">DSM 26170</strain>
    </source>
</reference>